<keyword evidence="2" id="KW-0677">Repeat</keyword>
<dbReference type="PRINTS" id="PR01415">
    <property type="entry name" value="ANKYRIN"/>
</dbReference>
<dbReference type="GO" id="GO:0016567">
    <property type="term" value="P:protein ubiquitination"/>
    <property type="evidence" value="ECO:0007669"/>
    <property type="project" value="UniProtKB-UniPathway"/>
</dbReference>
<feature type="repeat" description="ANK" evidence="4">
    <location>
        <begin position="219"/>
        <end position="251"/>
    </location>
</feature>
<dbReference type="GO" id="GO:0035556">
    <property type="term" value="P:intracellular signal transduction"/>
    <property type="evidence" value="ECO:0007669"/>
    <property type="project" value="InterPro"/>
</dbReference>
<dbReference type="InterPro" id="IPR001496">
    <property type="entry name" value="SOCS_box"/>
</dbReference>
<comment type="pathway">
    <text evidence="1">Protein modification; protein ubiquitination.</text>
</comment>
<evidence type="ECO:0000256" key="4">
    <source>
        <dbReference type="PROSITE-ProRule" id="PRU00023"/>
    </source>
</evidence>
<keyword evidence="3 4" id="KW-0040">ANK repeat</keyword>
<feature type="repeat" description="ANK" evidence="4">
    <location>
        <begin position="320"/>
        <end position="352"/>
    </location>
</feature>
<organism evidence="7 8">
    <name type="scientific">Taeniopygia guttata</name>
    <name type="common">Zebra finch</name>
    <name type="synonym">Poephila guttata</name>
    <dbReference type="NCBI Taxonomy" id="59729"/>
    <lineage>
        <taxon>Eukaryota</taxon>
        <taxon>Metazoa</taxon>
        <taxon>Chordata</taxon>
        <taxon>Craniata</taxon>
        <taxon>Vertebrata</taxon>
        <taxon>Euteleostomi</taxon>
        <taxon>Archelosauria</taxon>
        <taxon>Archosauria</taxon>
        <taxon>Dinosauria</taxon>
        <taxon>Saurischia</taxon>
        <taxon>Theropoda</taxon>
        <taxon>Coelurosauria</taxon>
        <taxon>Aves</taxon>
        <taxon>Neognathae</taxon>
        <taxon>Neoaves</taxon>
        <taxon>Telluraves</taxon>
        <taxon>Australaves</taxon>
        <taxon>Passeriformes</taxon>
        <taxon>Passeroidea</taxon>
        <taxon>Estrildidae</taxon>
        <taxon>Estrildinae</taxon>
        <taxon>Taeniopygia</taxon>
    </lineage>
</organism>
<feature type="repeat" description="ANK" evidence="4">
    <location>
        <begin position="253"/>
        <end position="285"/>
    </location>
</feature>
<reference evidence="7" key="2">
    <citation type="submission" date="2025-08" db="UniProtKB">
        <authorList>
            <consortium name="Ensembl"/>
        </authorList>
    </citation>
    <scope>IDENTIFICATION</scope>
</reference>
<evidence type="ECO:0000256" key="3">
    <source>
        <dbReference type="ARBA" id="ARBA00023043"/>
    </source>
</evidence>
<evidence type="ECO:0000256" key="1">
    <source>
        <dbReference type="ARBA" id="ARBA00004906"/>
    </source>
</evidence>
<protein>
    <submittedName>
        <fullName evidence="7">Ankyrin repeat and SOCS box containing 3</fullName>
    </submittedName>
</protein>
<feature type="region of interest" description="Disordered" evidence="5">
    <location>
        <begin position="1"/>
        <end position="83"/>
    </location>
</feature>
<dbReference type="CDD" id="cd03722">
    <property type="entry name" value="SOCS_ASB3"/>
    <property type="match status" value="1"/>
</dbReference>
<name>H0ZAC5_TAEGU</name>
<evidence type="ECO:0000313" key="8">
    <source>
        <dbReference type="Proteomes" id="UP000007754"/>
    </source>
</evidence>
<evidence type="ECO:0000256" key="2">
    <source>
        <dbReference type="ARBA" id="ARBA00022737"/>
    </source>
</evidence>
<reference evidence="7" key="3">
    <citation type="submission" date="2025-09" db="UniProtKB">
        <authorList>
            <consortium name="Ensembl"/>
        </authorList>
    </citation>
    <scope>IDENTIFICATION</scope>
</reference>
<feature type="domain" description="SOCS box" evidence="6">
    <location>
        <begin position="600"/>
        <end position="643"/>
    </location>
</feature>
<dbReference type="GeneTree" id="ENSGT00940000159080"/>
<dbReference type="Proteomes" id="UP000007754">
    <property type="component" value="Chromosome 3"/>
</dbReference>
<dbReference type="InterPro" id="IPR036036">
    <property type="entry name" value="SOCS_box-like_dom_sf"/>
</dbReference>
<reference evidence="7 8" key="1">
    <citation type="journal article" date="2010" name="Nature">
        <title>The genome of a songbird.</title>
        <authorList>
            <person name="Warren W.C."/>
            <person name="Clayton D.F."/>
            <person name="Ellegren H."/>
            <person name="Arnold A.P."/>
            <person name="Hillier L.W."/>
            <person name="Kunstner A."/>
            <person name="Searle S."/>
            <person name="White S."/>
            <person name="Vilella A.J."/>
            <person name="Fairley S."/>
            <person name="Heger A."/>
            <person name="Kong L."/>
            <person name="Ponting C.P."/>
            <person name="Jarvis E.D."/>
            <person name="Mello C.V."/>
            <person name="Minx P."/>
            <person name="Lovell P."/>
            <person name="Velho T.A."/>
            <person name="Ferris M."/>
            <person name="Balakrishnan C.N."/>
            <person name="Sinha S."/>
            <person name="Blatti C."/>
            <person name="London S.E."/>
            <person name="Li Y."/>
            <person name="Lin Y.C."/>
            <person name="George J."/>
            <person name="Sweedler J."/>
            <person name="Southey B."/>
            <person name="Gunaratne P."/>
            <person name="Watson M."/>
            <person name="Nam K."/>
            <person name="Backstrom N."/>
            <person name="Smeds L."/>
            <person name="Nabholz B."/>
            <person name="Itoh Y."/>
            <person name="Whitney O."/>
            <person name="Pfenning A.R."/>
            <person name="Howard J."/>
            <person name="Volker M."/>
            <person name="Skinner B.M."/>
            <person name="Griffin D.K."/>
            <person name="Ye L."/>
            <person name="McLaren W.M."/>
            <person name="Flicek P."/>
            <person name="Quesada V."/>
            <person name="Velasco G."/>
            <person name="Lopez-Otin C."/>
            <person name="Puente X.S."/>
            <person name="Olender T."/>
            <person name="Lancet D."/>
            <person name="Smit A.F."/>
            <person name="Hubley R."/>
            <person name="Konkel M.K."/>
            <person name="Walker J.A."/>
            <person name="Batzer M.A."/>
            <person name="Gu W."/>
            <person name="Pollock D.D."/>
            <person name="Chen L."/>
            <person name="Cheng Z."/>
            <person name="Eichler E.E."/>
            <person name="Stapley J."/>
            <person name="Slate J."/>
            <person name="Ekblom R."/>
            <person name="Birkhead T."/>
            <person name="Burke T."/>
            <person name="Burt D."/>
            <person name="Scharff C."/>
            <person name="Adam I."/>
            <person name="Richard H."/>
            <person name="Sultan M."/>
            <person name="Soldatov A."/>
            <person name="Lehrach H."/>
            <person name="Edwards S.V."/>
            <person name="Yang S.P."/>
            <person name="Li X."/>
            <person name="Graves T."/>
            <person name="Fulton L."/>
            <person name="Nelson J."/>
            <person name="Chinwalla A."/>
            <person name="Hou S."/>
            <person name="Mardis E.R."/>
            <person name="Wilson R.K."/>
        </authorList>
    </citation>
    <scope>NUCLEOTIDE SEQUENCE [LARGE SCALE GENOMIC DNA]</scope>
</reference>
<feature type="compositionally biased region" description="Low complexity" evidence="5">
    <location>
        <begin position="8"/>
        <end position="28"/>
    </location>
</feature>
<accession>H0ZAC5</accession>
<dbReference type="SMART" id="SM00253">
    <property type="entry name" value="SOCS"/>
    <property type="match status" value="1"/>
</dbReference>
<dbReference type="SMART" id="SM00248">
    <property type="entry name" value="ANK"/>
    <property type="match status" value="10"/>
</dbReference>
<dbReference type="AlphaFoldDB" id="H0ZAC5"/>
<gene>
    <name evidence="7" type="primary">ASB3</name>
</gene>
<feature type="repeat" description="ANK" evidence="4">
    <location>
        <begin position="287"/>
        <end position="319"/>
    </location>
</feature>
<evidence type="ECO:0000313" key="7">
    <source>
        <dbReference type="Ensembl" id="ENSTGUP00000007529.2"/>
    </source>
</evidence>
<dbReference type="PROSITE" id="PS50088">
    <property type="entry name" value="ANK_REPEAT"/>
    <property type="match status" value="6"/>
</dbReference>
<dbReference type="InParanoid" id="H0ZAC5"/>
<feature type="repeat" description="ANK" evidence="4">
    <location>
        <begin position="150"/>
        <end position="182"/>
    </location>
</feature>
<dbReference type="Gene3D" id="1.10.750.20">
    <property type="entry name" value="SOCS box"/>
    <property type="match status" value="1"/>
</dbReference>
<dbReference type="GO" id="GO:0005737">
    <property type="term" value="C:cytoplasm"/>
    <property type="evidence" value="ECO:0007669"/>
    <property type="project" value="TreeGrafter"/>
</dbReference>
<dbReference type="InterPro" id="IPR037329">
    <property type="entry name" value="ASB3_SOCS"/>
</dbReference>
<feature type="region of interest" description="Disordered" evidence="5">
    <location>
        <begin position="656"/>
        <end position="677"/>
    </location>
</feature>
<dbReference type="PROSITE" id="PS50297">
    <property type="entry name" value="ANK_REP_REGION"/>
    <property type="match status" value="5"/>
</dbReference>
<dbReference type="Ensembl" id="ENSTGUT00000007606.2">
    <property type="protein sequence ID" value="ENSTGUP00000007529.2"/>
    <property type="gene ID" value="ENSTGUG00000007291.2"/>
</dbReference>
<dbReference type="Pfam" id="PF00023">
    <property type="entry name" value="Ank"/>
    <property type="match status" value="1"/>
</dbReference>
<dbReference type="PANTHER" id="PTHR24198">
    <property type="entry name" value="ANKYRIN REPEAT AND PROTEIN KINASE DOMAIN-CONTAINING PROTEIN"/>
    <property type="match status" value="1"/>
</dbReference>
<evidence type="ECO:0000259" key="6">
    <source>
        <dbReference type="PROSITE" id="PS50225"/>
    </source>
</evidence>
<dbReference type="SUPFAM" id="SSF158235">
    <property type="entry name" value="SOCS box-like"/>
    <property type="match status" value="1"/>
</dbReference>
<sequence length="677" mass="74869">MSSLSCGSARPPSATAATAARSPQSSAGAGQGGRSPQPLMPAGGSAEAAPRRRHVGFRQPRSTTGAAPPHPGQRRRRRPSGAQDLARDVLKRRRAQVVGVVVGADVQQHVEGLHRRVLRVEDDRGGPVAALLPEIQGSTPGMDFTEAYSDRCSAVGLAARQGNVEILRELISRGYSIDVPDNRRWLPIHEAAAHNSSECLKLLIDKAPAEDYIHSRTFEGMCALHLSASHGSVECLRVLLEAGADLNDVSTESATTPLFLAVEHKHAEVVKFLLQHGANIEGSHSWSGWNSLHQASFQSSTEIMQMLLEKGASKDCRDDFGITPLFVAAQYGQLESLRLLLSHGADVNCQAKDRATPLLIAAQEGHLDCVKLLLTAGADPNLYCNEDNWQLPIHAAAEMGHAKILELLIPVTDRICDKGEGKVSPVYSALYGGDGECLEMLLKQGFSPDAQECLDFGCRSPMCMIFQKQYYQFIDVLLKYGITLRGINLAHCLCHKKFALFRRFLRFGCSLPSEEELTDFILYSSTVQKEYKEWLPCLLLAGFNPVNFMCRIFSMSEDVLNFVLEFMNWSRLPPIVEQHLSQYKEKFTWTSKSHFAFLPSLSHLCRLEIRSLLGSERLRLERVIRELPLPACLQDYLLYLDVLRANSIPDLQDCLEQGEEGAPSSHSEAEDMEEGQQ</sequence>
<dbReference type="InterPro" id="IPR036770">
    <property type="entry name" value="Ankyrin_rpt-contain_sf"/>
</dbReference>
<dbReference type="Gene3D" id="1.25.40.20">
    <property type="entry name" value="Ankyrin repeat-containing domain"/>
    <property type="match status" value="2"/>
</dbReference>
<dbReference type="PROSITE" id="PS50225">
    <property type="entry name" value="SOCS"/>
    <property type="match status" value="1"/>
</dbReference>
<dbReference type="FunFam" id="1.10.750.20:FF:000001">
    <property type="entry name" value="Ankyrin repeat and SOCS box containing 1"/>
    <property type="match status" value="1"/>
</dbReference>
<dbReference type="OMA" id="CEDYINT"/>
<feature type="repeat" description="ANK" evidence="4">
    <location>
        <begin position="353"/>
        <end position="385"/>
    </location>
</feature>
<proteinExistence type="predicted"/>
<evidence type="ECO:0000256" key="5">
    <source>
        <dbReference type="SAM" id="MobiDB-lite"/>
    </source>
</evidence>
<dbReference type="PANTHER" id="PTHR24198:SF184">
    <property type="entry name" value="ANKYRIN REPEAT AND SOCS BOX CONTAINING 3"/>
    <property type="match status" value="1"/>
</dbReference>
<dbReference type="SUPFAM" id="SSF48403">
    <property type="entry name" value="Ankyrin repeat"/>
    <property type="match status" value="2"/>
</dbReference>
<keyword evidence="8" id="KW-1185">Reference proteome</keyword>
<dbReference type="UniPathway" id="UPA00143"/>
<dbReference type="HOGENOM" id="CLU_000134_3_0_1"/>
<dbReference type="Pfam" id="PF07525">
    <property type="entry name" value="SOCS_box"/>
    <property type="match status" value="1"/>
</dbReference>
<dbReference type="STRING" id="59729.ENSTGUP00000007529"/>
<dbReference type="Pfam" id="PF12796">
    <property type="entry name" value="Ank_2"/>
    <property type="match status" value="2"/>
</dbReference>
<dbReference type="InterPro" id="IPR002110">
    <property type="entry name" value="Ankyrin_rpt"/>
</dbReference>
<dbReference type="SMART" id="SM00969">
    <property type="entry name" value="SOCS_box"/>
    <property type="match status" value="1"/>
</dbReference>